<feature type="region of interest" description="Disordered" evidence="1">
    <location>
        <begin position="110"/>
        <end position="141"/>
    </location>
</feature>
<accession>A0A6I9MHW1</accession>
<dbReference type="GeneID" id="104942504"/>
<gene>
    <name evidence="3" type="primary">LOC104942504</name>
</gene>
<dbReference type="OrthoDB" id="428854at2759"/>
<feature type="non-terminal residue" evidence="3">
    <location>
        <position position="194"/>
    </location>
</feature>
<dbReference type="AlphaFoldDB" id="A0A6I9MHW1"/>
<sequence>MKPMTTRKRELASLDSDSSHPAETAVRPDVSPMKRRSTRKTPQSPTKNRPVRHLPKADCPSPRKSPQKAPGSPAKSPRKSPFKPSMIPSSFYGQNQHLYLTPLERKAIKDLPSLHLPSSPSQEKKQSPKKRIVKGGGKQKKVVLGSSNAGIYQKAFTKSYETSPRKIKLPTLGSRFVSKSKSTNTCCSFLTPSA</sequence>
<organism evidence="2 3">
    <name type="scientific">Notothenia coriiceps</name>
    <name type="common">black rockcod</name>
    <dbReference type="NCBI Taxonomy" id="8208"/>
    <lineage>
        <taxon>Eukaryota</taxon>
        <taxon>Metazoa</taxon>
        <taxon>Chordata</taxon>
        <taxon>Craniata</taxon>
        <taxon>Vertebrata</taxon>
        <taxon>Euteleostomi</taxon>
        <taxon>Actinopterygii</taxon>
        <taxon>Neopterygii</taxon>
        <taxon>Teleostei</taxon>
        <taxon>Neoteleostei</taxon>
        <taxon>Acanthomorphata</taxon>
        <taxon>Eupercaria</taxon>
        <taxon>Perciformes</taxon>
        <taxon>Notothenioidei</taxon>
        <taxon>Nototheniidae</taxon>
        <taxon>Notothenia</taxon>
    </lineage>
</organism>
<dbReference type="Proteomes" id="UP000504611">
    <property type="component" value="Unplaced"/>
</dbReference>
<evidence type="ECO:0000256" key="1">
    <source>
        <dbReference type="SAM" id="MobiDB-lite"/>
    </source>
</evidence>
<keyword evidence="2" id="KW-1185">Reference proteome</keyword>
<dbReference type="RefSeq" id="XP_010766034.1">
    <property type="nucleotide sequence ID" value="XM_010767732.1"/>
</dbReference>
<evidence type="ECO:0000313" key="2">
    <source>
        <dbReference type="Proteomes" id="UP000504611"/>
    </source>
</evidence>
<feature type="compositionally biased region" description="Low complexity" evidence="1">
    <location>
        <begin position="111"/>
        <end position="121"/>
    </location>
</feature>
<dbReference type="KEGG" id="ncc:104942504"/>
<name>A0A6I9MHW1_9TELE</name>
<feature type="compositionally biased region" description="Basic residues" evidence="1">
    <location>
        <begin position="127"/>
        <end position="141"/>
    </location>
</feature>
<reference evidence="3" key="1">
    <citation type="submission" date="2025-08" db="UniProtKB">
        <authorList>
            <consortium name="RefSeq"/>
        </authorList>
    </citation>
    <scope>IDENTIFICATION</scope>
    <source>
        <tissue evidence="3">Muscle</tissue>
    </source>
</reference>
<protein>
    <submittedName>
        <fullName evidence="3">Swi5-dependent recombination DNA repair protein 1 homolog</fullName>
    </submittedName>
</protein>
<evidence type="ECO:0000313" key="3">
    <source>
        <dbReference type="RefSeq" id="XP_010766034.1"/>
    </source>
</evidence>
<feature type="region of interest" description="Disordered" evidence="1">
    <location>
        <begin position="1"/>
        <end position="90"/>
    </location>
</feature>
<proteinExistence type="predicted"/>
<feature type="compositionally biased region" description="Basic and acidic residues" evidence="1">
    <location>
        <begin position="7"/>
        <end position="20"/>
    </location>
</feature>